<dbReference type="PANTHER" id="PTHR43491">
    <property type="entry name" value="UDP-N-ACETYL-D-MANNOSAMINE DEHYDROGENASE"/>
    <property type="match status" value="1"/>
</dbReference>
<dbReference type="InterPro" id="IPR036220">
    <property type="entry name" value="UDP-Glc/GDP-Man_DH_C_sf"/>
</dbReference>
<dbReference type="RefSeq" id="WP_088430638.1">
    <property type="nucleotide sequence ID" value="NZ_CP021983.2"/>
</dbReference>
<gene>
    <name evidence="5" type="primary">wbpA_2</name>
    <name evidence="5" type="ORF">XM38_038440</name>
</gene>
<sequence>MYNSLHQLREKILHSTCKIGVVGLGYVGLPFAVEKAKVGFSVIGVDRNSKRVAWVNQAHNYIKDVKDYELKRVVESGYFKAEESFGRLSEMDVIVICVPTPLTEDLTPDISYIEEVTQEIAKRLRPGQLISLESTTYPGTTDEVICPILERCSGLKRGKDFFLAYSPERIDPGNQRYTTKNINKVVSASDVHSLEVATLFYQQTIETITTISSSKVAELSKIFENTFRAVNIALVNELAMLCDRLDINVWEVIDTANTKPFGIMPFYPGPGVGGHCIPIDPHYLKWKAKDVNFNARFINFASEINRQMPSFVKNKAFSILDRLGIAPSVSRCFILGVTYKKDLPDLRESPAISIIKLLLEEKVVVSYYDPYIPKLEVGEHSFKSTSLTAENLSFMNLVIITTDHSQVDYEAVVTHAPYVLDTRGITRHLNCAGEKVTML</sequence>
<evidence type="ECO:0000256" key="3">
    <source>
        <dbReference type="PIRNR" id="PIRNR000124"/>
    </source>
</evidence>
<evidence type="ECO:0000313" key="5">
    <source>
        <dbReference type="EMBL" id="ASC72884.1"/>
    </source>
</evidence>
<dbReference type="GO" id="GO:0051287">
    <property type="term" value="F:NAD binding"/>
    <property type="evidence" value="ECO:0007669"/>
    <property type="project" value="InterPro"/>
</dbReference>
<dbReference type="Gene3D" id="3.40.50.720">
    <property type="entry name" value="NAD(P)-binding Rossmann-like Domain"/>
    <property type="match status" value="2"/>
</dbReference>
<dbReference type="PIRSF" id="PIRSF000124">
    <property type="entry name" value="UDPglc_GDPman_dh"/>
    <property type="match status" value="1"/>
</dbReference>
<keyword evidence="6" id="KW-1185">Reference proteome</keyword>
<dbReference type="NCBIfam" id="TIGR03026">
    <property type="entry name" value="NDP-sugDHase"/>
    <property type="match status" value="1"/>
</dbReference>
<dbReference type="GO" id="GO:0000271">
    <property type="term" value="P:polysaccharide biosynthetic process"/>
    <property type="evidence" value="ECO:0007669"/>
    <property type="project" value="InterPro"/>
</dbReference>
<name>A0A1Z3HRD5_9CYAN</name>
<evidence type="ECO:0000313" key="6">
    <source>
        <dbReference type="Proteomes" id="UP000191901"/>
    </source>
</evidence>
<dbReference type="PIRSF" id="PIRSF500136">
    <property type="entry name" value="UDP_ManNAc_DH"/>
    <property type="match status" value="1"/>
</dbReference>
<dbReference type="Pfam" id="PF00984">
    <property type="entry name" value="UDPG_MGDP_dh"/>
    <property type="match status" value="1"/>
</dbReference>
<protein>
    <submittedName>
        <fullName evidence="5">UDP-N-acetyl-D-glucosamine 6-dehydrogenase</fullName>
        <ecNumber evidence="5">1.1.1.136</ecNumber>
    </submittedName>
</protein>
<dbReference type="InterPro" id="IPR017476">
    <property type="entry name" value="UDP-Glc/GDP-Man"/>
</dbReference>
<dbReference type="Pfam" id="PF03720">
    <property type="entry name" value="UDPG_MGDP_dh_C"/>
    <property type="match status" value="1"/>
</dbReference>
<dbReference type="InterPro" id="IPR036291">
    <property type="entry name" value="NAD(P)-bd_dom_sf"/>
</dbReference>
<evidence type="ECO:0000259" key="4">
    <source>
        <dbReference type="SMART" id="SM00984"/>
    </source>
</evidence>
<dbReference type="SUPFAM" id="SSF48179">
    <property type="entry name" value="6-phosphogluconate dehydrogenase C-terminal domain-like"/>
    <property type="match status" value="1"/>
</dbReference>
<dbReference type="KEGG" id="hhg:XM38_038440"/>
<dbReference type="InterPro" id="IPR001732">
    <property type="entry name" value="UDP-Glc/GDP-Man_DH_N"/>
</dbReference>
<dbReference type="SMART" id="SM00984">
    <property type="entry name" value="UDPG_MGDP_dh_C"/>
    <property type="match status" value="1"/>
</dbReference>
<dbReference type="SUPFAM" id="SSF52413">
    <property type="entry name" value="UDP-glucose/GDP-mannose dehydrogenase C-terminal domain"/>
    <property type="match status" value="1"/>
</dbReference>
<dbReference type="GO" id="GO:0016628">
    <property type="term" value="F:oxidoreductase activity, acting on the CH-CH group of donors, NAD or NADP as acceptor"/>
    <property type="evidence" value="ECO:0007669"/>
    <property type="project" value="InterPro"/>
</dbReference>
<evidence type="ECO:0000256" key="2">
    <source>
        <dbReference type="ARBA" id="ARBA00023027"/>
    </source>
</evidence>
<keyword evidence="2" id="KW-0520">NAD</keyword>
<accession>A0A1Z3HRD5</accession>
<dbReference type="InterPro" id="IPR014027">
    <property type="entry name" value="UDP-Glc/GDP-Man_DH_C"/>
</dbReference>
<dbReference type="OrthoDB" id="9803238at2"/>
<dbReference type="InterPro" id="IPR028359">
    <property type="entry name" value="UDP_ManNAc/GlcNAc_DH"/>
</dbReference>
<dbReference type="SUPFAM" id="SSF51735">
    <property type="entry name" value="NAD(P)-binding Rossmann-fold domains"/>
    <property type="match status" value="1"/>
</dbReference>
<comment type="similarity">
    <text evidence="3">Belongs to the UDP-glucose/GDP-mannose dehydrogenase family.</text>
</comment>
<dbReference type="AlphaFoldDB" id="A0A1Z3HRD5"/>
<keyword evidence="1 5" id="KW-0560">Oxidoreductase</keyword>
<dbReference type="EC" id="1.1.1.136" evidence="5"/>
<dbReference type="InterPro" id="IPR014026">
    <property type="entry name" value="UDP-Glc/GDP-Man_DH_dimer"/>
</dbReference>
<dbReference type="Proteomes" id="UP000191901">
    <property type="component" value="Chromosome"/>
</dbReference>
<dbReference type="EMBL" id="CP021983">
    <property type="protein sequence ID" value="ASC72884.1"/>
    <property type="molecule type" value="Genomic_DNA"/>
</dbReference>
<dbReference type="InterPro" id="IPR008927">
    <property type="entry name" value="6-PGluconate_DH-like_C_sf"/>
</dbReference>
<dbReference type="PANTHER" id="PTHR43491:SF1">
    <property type="entry name" value="UDP-N-ACETYL-D-MANNOSAMINE DEHYDROGENASE"/>
    <property type="match status" value="1"/>
</dbReference>
<dbReference type="Pfam" id="PF03721">
    <property type="entry name" value="UDPG_MGDP_dh_N"/>
    <property type="match status" value="1"/>
</dbReference>
<dbReference type="GO" id="GO:0047004">
    <property type="term" value="F:UDP-N-acetylglucosamine 6-dehydrogenase activity"/>
    <property type="evidence" value="ECO:0007669"/>
    <property type="project" value="UniProtKB-EC"/>
</dbReference>
<evidence type="ECO:0000256" key="1">
    <source>
        <dbReference type="ARBA" id="ARBA00023002"/>
    </source>
</evidence>
<reference evidence="5 6" key="1">
    <citation type="journal article" date="2016" name="Biochim. Biophys. Acta">
        <title>Characterization of red-shifted phycobilisomes isolated from the chlorophyll f-containing cyanobacterium Halomicronema hongdechloris.</title>
        <authorList>
            <person name="Li Y."/>
            <person name="Lin Y."/>
            <person name="Garvey C.J."/>
            <person name="Birch D."/>
            <person name="Corkery R.W."/>
            <person name="Loughlin P.C."/>
            <person name="Scheer H."/>
            <person name="Willows R.D."/>
            <person name="Chen M."/>
        </authorList>
    </citation>
    <scope>NUCLEOTIDE SEQUENCE [LARGE SCALE GENOMIC DNA]</scope>
    <source>
        <strain evidence="5 6">C2206</strain>
    </source>
</reference>
<proteinExistence type="inferred from homology"/>
<feature type="domain" description="UDP-glucose/GDP-mannose dehydrogenase C-terminal" evidence="4">
    <location>
        <begin position="333"/>
        <end position="428"/>
    </location>
</feature>
<organism evidence="5 6">
    <name type="scientific">Halomicronema hongdechloris C2206</name>
    <dbReference type="NCBI Taxonomy" id="1641165"/>
    <lineage>
        <taxon>Bacteria</taxon>
        <taxon>Bacillati</taxon>
        <taxon>Cyanobacteriota</taxon>
        <taxon>Cyanophyceae</taxon>
        <taxon>Nodosilineales</taxon>
        <taxon>Nodosilineaceae</taxon>
        <taxon>Halomicronema</taxon>
    </lineage>
</organism>